<evidence type="ECO:0000259" key="7">
    <source>
        <dbReference type="PROSITE" id="PS50888"/>
    </source>
</evidence>
<name>A0A5B7A0Z7_DAVIN</name>
<feature type="region of interest" description="Disordered" evidence="6">
    <location>
        <begin position="209"/>
        <end position="229"/>
    </location>
</feature>
<dbReference type="SMART" id="SM00353">
    <property type="entry name" value="HLH"/>
    <property type="match status" value="1"/>
</dbReference>
<evidence type="ECO:0000256" key="2">
    <source>
        <dbReference type="ARBA" id="ARBA00023015"/>
    </source>
</evidence>
<dbReference type="InterPro" id="IPR054502">
    <property type="entry name" value="bHLH-TF_ACT-like_plant"/>
</dbReference>
<dbReference type="InterPro" id="IPR011598">
    <property type="entry name" value="bHLH_dom"/>
</dbReference>
<dbReference type="Gene3D" id="4.10.280.10">
    <property type="entry name" value="Helix-loop-helix DNA-binding domain"/>
    <property type="match status" value="1"/>
</dbReference>
<dbReference type="InterPro" id="IPR025610">
    <property type="entry name" value="MYC/MYB_N"/>
</dbReference>
<feature type="region of interest" description="Disordered" evidence="6">
    <location>
        <begin position="241"/>
        <end position="318"/>
    </location>
</feature>
<dbReference type="InterPro" id="IPR045084">
    <property type="entry name" value="AIB/MYC-like"/>
</dbReference>
<keyword evidence="2 5" id="KW-0805">Transcription regulation</keyword>
<evidence type="ECO:0000313" key="8">
    <source>
        <dbReference type="EMBL" id="MPA48723.1"/>
    </source>
</evidence>
<proteinExistence type="predicted"/>
<evidence type="ECO:0000256" key="3">
    <source>
        <dbReference type="ARBA" id="ARBA00023163"/>
    </source>
</evidence>
<keyword evidence="4 5" id="KW-0539">Nucleus</keyword>
<gene>
    <name evidence="8" type="ORF">Din_018164</name>
</gene>
<dbReference type="EMBL" id="GHES01018164">
    <property type="protein sequence ID" value="MPA48723.1"/>
    <property type="molecule type" value="Transcribed_RNA"/>
</dbReference>
<accession>A0A5B7A0Z7</accession>
<evidence type="ECO:0000256" key="5">
    <source>
        <dbReference type="RuleBase" id="RU369104"/>
    </source>
</evidence>
<reference evidence="8" key="1">
    <citation type="submission" date="2019-08" db="EMBL/GenBank/DDBJ databases">
        <title>Reference gene set and small RNA set construction with multiple tissues from Davidia involucrata Baill.</title>
        <authorList>
            <person name="Yang H."/>
            <person name="Zhou C."/>
            <person name="Li G."/>
            <person name="Wang J."/>
            <person name="Gao P."/>
            <person name="Wang M."/>
            <person name="Wang R."/>
            <person name="Zhao Y."/>
        </authorList>
    </citation>
    <scope>NUCLEOTIDE SEQUENCE</scope>
    <source>
        <tissue evidence="8">Mixed with DoveR01_LX</tissue>
    </source>
</reference>
<dbReference type="InterPro" id="IPR036638">
    <property type="entry name" value="HLH_DNA-bd_sf"/>
</dbReference>
<keyword evidence="3 5" id="KW-0804">Transcription</keyword>
<dbReference type="AlphaFoldDB" id="A0A5B7A0Z7"/>
<protein>
    <recommendedName>
        <fullName evidence="5">Transcription factor</fullName>
        <shortName evidence="5">bHLH transcription factor</shortName>
    </recommendedName>
    <alternativeName>
        <fullName evidence="5">Basic helix-loop-helix protein</fullName>
    </alternativeName>
</protein>
<evidence type="ECO:0000256" key="6">
    <source>
        <dbReference type="SAM" id="MobiDB-lite"/>
    </source>
</evidence>
<evidence type="ECO:0000256" key="1">
    <source>
        <dbReference type="ARBA" id="ARBA00004123"/>
    </source>
</evidence>
<dbReference type="GO" id="GO:0046983">
    <property type="term" value="F:protein dimerization activity"/>
    <property type="evidence" value="ECO:0007669"/>
    <property type="project" value="InterPro"/>
</dbReference>
<evidence type="ECO:0000256" key="4">
    <source>
        <dbReference type="ARBA" id="ARBA00023242"/>
    </source>
</evidence>
<feature type="region of interest" description="Disordered" evidence="6">
    <location>
        <begin position="370"/>
        <end position="396"/>
    </location>
</feature>
<dbReference type="SUPFAM" id="SSF47459">
    <property type="entry name" value="HLH, helix-loop-helix DNA-binding domain"/>
    <property type="match status" value="1"/>
</dbReference>
<dbReference type="Pfam" id="PF22754">
    <property type="entry name" value="bHLH-TF_ACT-like_plant"/>
    <property type="match status" value="1"/>
</dbReference>
<dbReference type="GO" id="GO:0000976">
    <property type="term" value="F:transcription cis-regulatory region binding"/>
    <property type="evidence" value="ECO:0007669"/>
    <property type="project" value="TreeGrafter"/>
</dbReference>
<dbReference type="GO" id="GO:0005634">
    <property type="term" value="C:nucleus"/>
    <property type="evidence" value="ECO:0007669"/>
    <property type="project" value="UniProtKB-SubCell"/>
</dbReference>
<feature type="compositionally biased region" description="Basic and acidic residues" evidence="6">
    <location>
        <begin position="277"/>
        <end position="291"/>
    </location>
</feature>
<organism evidence="8">
    <name type="scientific">Davidia involucrata</name>
    <name type="common">Dove tree</name>
    <dbReference type="NCBI Taxonomy" id="16924"/>
    <lineage>
        <taxon>Eukaryota</taxon>
        <taxon>Viridiplantae</taxon>
        <taxon>Streptophyta</taxon>
        <taxon>Embryophyta</taxon>
        <taxon>Tracheophyta</taxon>
        <taxon>Spermatophyta</taxon>
        <taxon>Magnoliopsida</taxon>
        <taxon>eudicotyledons</taxon>
        <taxon>Gunneridae</taxon>
        <taxon>Pentapetalae</taxon>
        <taxon>asterids</taxon>
        <taxon>Cornales</taxon>
        <taxon>Nyssaceae</taxon>
        <taxon>Davidia</taxon>
    </lineage>
</organism>
<comment type="subcellular location">
    <subcellularLocation>
        <location evidence="1 5">Nucleus</location>
    </subcellularLocation>
</comment>
<dbReference type="PANTHER" id="PTHR11514">
    <property type="entry name" value="MYC"/>
    <property type="match status" value="1"/>
</dbReference>
<feature type="domain" description="BHLH" evidence="7">
    <location>
        <begin position="305"/>
        <end position="354"/>
    </location>
</feature>
<sequence length="479" mass="52728">MDEIISSSSSSSLLFLGTSPTLQQRLQFMVKSRPEWWVYAIFWQASKDSSDRFVLSWGDGHFRGTKDLASKASNGQLKFGFDLEKKKVARGIQALFSDNSSDIDGLVDGEVTDSEWFYMVSVTRSFVDGDDIPGRAFSSGAYVWLAGDQDLQFYDCERAKEAHVHGIVTLVCIATSCGVVELGSSDMIKEDWGLMQLAKSLFGSESMGIGTGTGTATGHEGQIDRPVPNRNSSIFAVLGEKQQQDQNQDQNQEQEQEGDTKNEAQAIINGRSSSDSGHSDFEGTESTMDHVRSKKRGRKPLTGKETGQNHVEAERQRREKLNHRFYALRSVVPNVSKMDKASLLADAVTYIKELKAKIEELESKLSQKRKIGGAFDSRSTSATAGGGADPTRSSSSYGAMDVDVKILGSDAMIRVQCPDVNYPSARLMDALRDLEFRVHHASVLNVKDLMLQDVVVKIPDGLGLSEEALKAAILRRFQI</sequence>
<dbReference type="Pfam" id="PF00010">
    <property type="entry name" value="HLH"/>
    <property type="match status" value="1"/>
</dbReference>
<dbReference type="Pfam" id="PF14215">
    <property type="entry name" value="bHLH-MYC_N"/>
    <property type="match status" value="1"/>
</dbReference>
<dbReference type="PROSITE" id="PS50888">
    <property type="entry name" value="BHLH"/>
    <property type="match status" value="1"/>
</dbReference>
<dbReference type="GO" id="GO:0003700">
    <property type="term" value="F:DNA-binding transcription factor activity"/>
    <property type="evidence" value="ECO:0007669"/>
    <property type="project" value="InterPro"/>
</dbReference>
<feature type="compositionally biased region" description="Basic residues" evidence="6">
    <location>
        <begin position="292"/>
        <end position="301"/>
    </location>
</feature>
<dbReference type="PANTHER" id="PTHR11514:SF115">
    <property type="entry name" value="TRANSCRIPTION FACTOR"/>
    <property type="match status" value="1"/>
</dbReference>